<proteinExistence type="predicted"/>
<protein>
    <submittedName>
        <fullName evidence="2">DUF4386 domain-containing protein</fullName>
    </submittedName>
</protein>
<reference evidence="2 3" key="1">
    <citation type="submission" date="2024-04" db="EMBL/GenBank/DDBJ databases">
        <title>Methanococcoides sp. LMO-2.</title>
        <authorList>
            <person name="Liang L."/>
        </authorList>
    </citation>
    <scope>NUCLEOTIDE SEQUENCE [LARGE SCALE GENOMIC DNA]</scope>
    <source>
        <strain evidence="2 3">LMO-2</strain>
    </source>
</reference>
<organism evidence="2 3">
    <name type="scientific">Methanococcoides cohabitans</name>
    <dbReference type="NCBI Taxonomy" id="3136559"/>
    <lineage>
        <taxon>Archaea</taxon>
        <taxon>Methanobacteriati</taxon>
        <taxon>Methanobacteriota</taxon>
        <taxon>Stenosarchaea group</taxon>
        <taxon>Methanomicrobia</taxon>
        <taxon>Methanosarcinales</taxon>
        <taxon>Methanosarcinaceae</taxon>
        <taxon>Methanococcoides</taxon>
    </lineage>
</organism>
<feature type="transmembrane region" description="Helical" evidence="1">
    <location>
        <begin position="204"/>
        <end position="222"/>
    </location>
</feature>
<keyword evidence="3" id="KW-1185">Reference proteome</keyword>
<dbReference type="Proteomes" id="UP001396646">
    <property type="component" value="Unassembled WGS sequence"/>
</dbReference>
<dbReference type="EMBL" id="JBCAUS010000001">
    <property type="protein sequence ID" value="MEL4304259.1"/>
    <property type="molecule type" value="Genomic_DNA"/>
</dbReference>
<sequence>MTNQIADLSQPKAAIVAGLGLLGMTIFAIVAHYFILPDLIVPGDAATTANNIIAGDFLFRVAICSYLIVIILDVLVAWALYILLKPVNNALSLLTAWSRLVYAAIFGVALADLFAVLQLLSDANYLTVFETDQLHAQMMLSLSAFDQMWDIGLIFFGLHLVLLGYLVFKSDYIPRILGVFLIIAGLSYLIDYFAIFLFPDFDLAISQSLGWGELLFMIWLLLKGGKIPEMGL</sequence>
<name>A0ABU9KPF3_9EURY</name>
<evidence type="ECO:0000256" key="1">
    <source>
        <dbReference type="SAM" id="Phobius"/>
    </source>
</evidence>
<feature type="transmembrane region" description="Helical" evidence="1">
    <location>
        <begin position="175"/>
        <end position="198"/>
    </location>
</feature>
<keyword evidence="1" id="KW-1133">Transmembrane helix</keyword>
<evidence type="ECO:0000313" key="3">
    <source>
        <dbReference type="Proteomes" id="UP001396646"/>
    </source>
</evidence>
<comment type="caution">
    <text evidence="2">The sequence shown here is derived from an EMBL/GenBank/DDBJ whole genome shotgun (WGS) entry which is preliminary data.</text>
</comment>
<feature type="transmembrane region" description="Helical" evidence="1">
    <location>
        <begin position="96"/>
        <end position="120"/>
    </location>
</feature>
<evidence type="ECO:0000313" key="2">
    <source>
        <dbReference type="EMBL" id="MEL4304259.1"/>
    </source>
</evidence>
<feature type="transmembrane region" description="Helical" evidence="1">
    <location>
        <begin position="148"/>
        <end position="168"/>
    </location>
</feature>
<keyword evidence="1" id="KW-0472">Membrane</keyword>
<dbReference type="RefSeq" id="WP_342125997.1">
    <property type="nucleotide sequence ID" value="NZ_JBCAUS010000001.1"/>
</dbReference>
<dbReference type="Pfam" id="PF14329">
    <property type="entry name" value="DUF4386"/>
    <property type="match status" value="1"/>
</dbReference>
<accession>A0ABU9KPF3</accession>
<feature type="transmembrane region" description="Helical" evidence="1">
    <location>
        <begin position="57"/>
        <end position="84"/>
    </location>
</feature>
<feature type="transmembrane region" description="Helical" evidence="1">
    <location>
        <begin position="12"/>
        <end position="35"/>
    </location>
</feature>
<keyword evidence="1" id="KW-0812">Transmembrane</keyword>
<gene>
    <name evidence="2" type="ORF">WOA13_00205</name>
</gene>
<dbReference type="InterPro" id="IPR025495">
    <property type="entry name" value="DUF4386"/>
</dbReference>